<keyword evidence="1" id="KW-1133">Transmembrane helix</keyword>
<evidence type="ECO:0000313" key="3">
    <source>
        <dbReference type="Proteomes" id="UP000326641"/>
    </source>
</evidence>
<keyword evidence="1" id="KW-0472">Membrane</keyword>
<evidence type="ECO:0000313" key="2">
    <source>
        <dbReference type="EMBL" id="VUX45307.1"/>
    </source>
</evidence>
<dbReference type="PANTHER" id="PTHR37692:SF1">
    <property type="entry name" value="DUF420 DOMAIN-CONTAINING PROTEIN"/>
    <property type="match status" value="1"/>
</dbReference>
<feature type="transmembrane region" description="Helical" evidence="1">
    <location>
        <begin position="121"/>
        <end position="140"/>
    </location>
</feature>
<dbReference type="Pfam" id="PF04238">
    <property type="entry name" value="DUF420"/>
    <property type="match status" value="1"/>
</dbReference>
<sequence length="152" mass="16761">MNIEIADLPHVNAALNAVTIVFLAAGFAFIRGGNRAWHRTAMMAALAASAGFLISYLIYHFNSGLAKFGGEGIIRPIYFSILIAHVLIAVVITALVPITVWRALSGRFEQHRRLARWTWPLWMYVAVSGVVVYVMAVHLFPFPPETMGLSHG</sequence>
<feature type="transmembrane region" description="Helical" evidence="1">
    <location>
        <begin position="12"/>
        <end position="30"/>
    </location>
</feature>
<feature type="transmembrane region" description="Helical" evidence="1">
    <location>
        <begin position="42"/>
        <end position="61"/>
    </location>
</feature>
<keyword evidence="3" id="KW-1185">Reference proteome</keyword>
<gene>
    <name evidence="2" type="ORF">DF3PA_110041</name>
</gene>
<dbReference type="InterPro" id="IPR007352">
    <property type="entry name" value="DUF420"/>
</dbReference>
<evidence type="ECO:0000256" key="1">
    <source>
        <dbReference type="SAM" id="Phobius"/>
    </source>
</evidence>
<dbReference type="AlphaFoldDB" id="A0A564WB01"/>
<reference evidence="2" key="1">
    <citation type="submission" date="2018-11" db="EMBL/GenBank/DDBJ databases">
        <authorList>
            <person name="Onetto C."/>
        </authorList>
    </citation>
    <scope>NUCLEOTIDE SEQUENCE [LARGE SCALE GENOMIC DNA]</scope>
</reference>
<comment type="caution">
    <text evidence="2">The sequence shown here is derived from an EMBL/GenBank/DDBJ whole genome shotgun (WGS) entry which is preliminary data.</text>
</comment>
<accession>A0A564WB01</accession>
<evidence type="ECO:0008006" key="4">
    <source>
        <dbReference type="Google" id="ProtNLM"/>
    </source>
</evidence>
<dbReference type="PANTHER" id="PTHR37692">
    <property type="entry name" value="HYPOTHETICAL MEMBRANE SPANNING PROTEIN"/>
    <property type="match status" value="1"/>
</dbReference>
<protein>
    <recommendedName>
        <fullName evidence="4">DUF420 domain-containing protein</fullName>
    </recommendedName>
</protein>
<name>A0A564WB01_9PROT</name>
<dbReference type="Proteomes" id="UP000326641">
    <property type="component" value="Unassembled WGS sequence"/>
</dbReference>
<feature type="transmembrane region" description="Helical" evidence="1">
    <location>
        <begin position="73"/>
        <end position="100"/>
    </location>
</feature>
<keyword evidence="1" id="KW-0812">Transmembrane</keyword>
<dbReference type="EMBL" id="UXAT02000003">
    <property type="protein sequence ID" value="VUX45307.1"/>
    <property type="molecule type" value="Genomic_DNA"/>
</dbReference>
<organism evidence="2 3">
    <name type="scientific">Candidatus Defluviicoccus seviourii</name>
    <dbReference type="NCBI Taxonomy" id="2565273"/>
    <lineage>
        <taxon>Bacteria</taxon>
        <taxon>Pseudomonadati</taxon>
        <taxon>Pseudomonadota</taxon>
        <taxon>Alphaproteobacteria</taxon>
        <taxon>Rhodospirillales</taxon>
        <taxon>Rhodospirillaceae</taxon>
        <taxon>Defluviicoccus</taxon>
    </lineage>
</organism>
<proteinExistence type="predicted"/>